<dbReference type="SUPFAM" id="SSF55729">
    <property type="entry name" value="Acyl-CoA N-acyltransferases (Nat)"/>
    <property type="match status" value="1"/>
</dbReference>
<dbReference type="PANTHER" id="PTHR42791:SF1">
    <property type="entry name" value="N-ACETYLTRANSFERASE DOMAIN-CONTAINING PROTEIN"/>
    <property type="match status" value="1"/>
</dbReference>
<dbReference type="Proteomes" id="UP000263377">
    <property type="component" value="Unassembled WGS sequence"/>
</dbReference>
<accession>A0A372ZNF7</accession>
<reference evidence="1 2" key="1">
    <citation type="submission" date="2018-08" db="EMBL/GenBank/DDBJ databases">
        <title>Diversity &amp; Physiological Properties of Lignin-Decomposing Actinobacteria from Soil.</title>
        <authorList>
            <person name="Roh S.G."/>
            <person name="Kim S.B."/>
        </authorList>
    </citation>
    <scope>NUCLEOTIDE SEQUENCE [LARGE SCALE GENOMIC DNA]</scope>
    <source>
        <strain evidence="1 2">MMS17-GH009</strain>
    </source>
</reference>
<protein>
    <submittedName>
        <fullName evidence="1">N-acetyltransferase</fullName>
    </submittedName>
</protein>
<dbReference type="Gene3D" id="3.40.630.30">
    <property type="match status" value="1"/>
</dbReference>
<dbReference type="InterPro" id="IPR052523">
    <property type="entry name" value="Trichothecene_AcTrans"/>
</dbReference>
<sequence>MTTATALPAIAAGTALPPATTDTADSAVRPVVRPARPGEEDALARALADAFADDALMLWAFPDPGHRARVLPAFFRVQVEQCLAHGGALAVHRATGGDAGNDAGNGATDGEPLGALLFLPPGRWEDPGPRDGAATAALAEAIDSAGHGEPARRLAAITRLQTLRHPRHRSHHYLAFVGVHPDARGTRAGQALLHAFLAEVDSAGQAAYAETSSPAGARLLASGGFTRFGGALALPGGGPRLAPVWRGPR</sequence>
<dbReference type="GO" id="GO:0016740">
    <property type="term" value="F:transferase activity"/>
    <property type="evidence" value="ECO:0007669"/>
    <property type="project" value="UniProtKB-KW"/>
</dbReference>
<keyword evidence="1" id="KW-0808">Transferase</keyword>
<dbReference type="CDD" id="cd04301">
    <property type="entry name" value="NAT_SF"/>
    <property type="match status" value="1"/>
</dbReference>
<gene>
    <name evidence="1" type="ORF">DR950_02280</name>
</gene>
<name>A0A372ZNF7_9ACTN</name>
<dbReference type="AlphaFoldDB" id="A0A372ZNF7"/>
<comment type="caution">
    <text evidence="1">The sequence shown here is derived from an EMBL/GenBank/DDBJ whole genome shotgun (WGS) entry which is preliminary data.</text>
</comment>
<organism evidence="1 2">
    <name type="scientific">Kitasatospora xanthocidica</name>
    <dbReference type="NCBI Taxonomy" id="83382"/>
    <lineage>
        <taxon>Bacteria</taxon>
        <taxon>Bacillati</taxon>
        <taxon>Actinomycetota</taxon>
        <taxon>Actinomycetes</taxon>
        <taxon>Kitasatosporales</taxon>
        <taxon>Streptomycetaceae</taxon>
        <taxon>Kitasatospora</taxon>
    </lineage>
</organism>
<proteinExistence type="predicted"/>
<dbReference type="EMBL" id="QVIG01000001">
    <property type="protein sequence ID" value="RGD56777.1"/>
    <property type="molecule type" value="Genomic_DNA"/>
</dbReference>
<dbReference type="RefSeq" id="WP_117485389.1">
    <property type="nucleotide sequence ID" value="NZ_QVIG01000001.1"/>
</dbReference>
<dbReference type="InterPro" id="IPR016181">
    <property type="entry name" value="Acyl_CoA_acyltransferase"/>
</dbReference>
<evidence type="ECO:0000313" key="1">
    <source>
        <dbReference type="EMBL" id="RGD56777.1"/>
    </source>
</evidence>
<evidence type="ECO:0000313" key="2">
    <source>
        <dbReference type="Proteomes" id="UP000263377"/>
    </source>
</evidence>
<dbReference type="PANTHER" id="PTHR42791">
    <property type="entry name" value="GNAT FAMILY ACETYLTRANSFERASE"/>
    <property type="match status" value="1"/>
</dbReference>
<keyword evidence="2" id="KW-1185">Reference proteome</keyword>